<evidence type="ECO:0000256" key="1">
    <source>
        <dbReference type="ARBA" id="ARBA00005519"/>
    </source>
</evidence>
<keyword evidence="2" id="KW-0326">Glycosidase</keyword>
<dbReference type="AlphaFoldDB" id="A0A0M9EL70"/>
<dbReference type="EMBL" id="JXCE01001232">
    <property type="protein sequence ID" value="KPA35339.1"/>
    <property type="molecule type" value="Genomic_DNA"/>
</dbReference>
<evidence type="ECO:0000256" key="3">
    <source>
        <dbReference type="SAM" id="SignalP"/>
    </source>
</evidence>
<keyword evidence="5" id="KW-1185">Reference proteome</keyword>
<dbReference type="Gene3D" id="2.60.120.180">
    <property type="match status" value="1"/>
</dbReference>
<comment type="similarity">
    <text evidence="1 2">Belongs to the glycosyl hydrolase 12 (cellulase H) family.</text>
</comment>
<evidence type="ECO:0000313" key="4">
    <source>
        <dbReference type="EMBL" id="KPA35339.1"/>
    </source>
</evidence>
<name>A0A0M9EL70_FUSLA</name>
<evidence type="ECO:0000313" key="5">
    <source>
        <dbReference type="Proteomes" id="UP000037904"/>
    </source>
</evidence>
<dbReference type="InterPro" id="IPR013320">
    <property type="entry name" value="ConA-like_dom_sf"/>
</dbReference>
<keyword evidence="2" id="KW-0119">Carbohydrate metabolism</keyword>
<dbReference type="Pfam" id="PF01670">
    <property type="entry name" value="Glyco_hydro_12"/>
    <property type="match status" value="1"/>
</dbReference>
<dbReference type="GO" id="GO:0008810">
    <property type="term" value="F:cellulase activity"/>
    <property type="evidence" value="ECO:0007669"/>
    <property type="project" value="InterPro"/>
</dbReference>
<organism evidence="4 5">
    <name type="scientific">Fusarium langsethiae</name>
    <dbReference type="NCBI Taxonomy" id="179993"/>
    <lineage>
        <taxon>Eukaryota</taxon>
        <taxon>Fungi</taxon>
        <taxon>Dikarya</taxon>
        <taxon>Ascomycota</taxon>
        <taxon>Pezizomycotina</taxon>
        <taxon>Sordariomycetes</taxon>
        <taxon>Hypocreomycetidae</taxon>
        <taxon>Hypocreales</taxon>
        <taxon>Nectriaceae</taxon>
        <taxon>Fusarium</taxon>
    </lineage>
</organism>
<dbReference type="GO" id="GO:0000272">
    <property type="term" value="P:polysaccharide catabolic process"/>
    <property type="evidence" value="ECO:0007669"/>
    <property type="project" value="UniProtKB-KW"/>
</dbReference>
<protein>
    <submittedName>
        <fullName evidence="4">Murein transglycosylase</fullName>
    </submittedName>
</protein>
<sequence>MKSTLLLAGAFAPLALAQDLCEQYGYLANAGYAFNNNAWGKDAGTGDQCTHVQWTNSNGAGWNVEWNWSGGQDSVKSYPNSALQIGTDKKIVSSITNMQSTAEWTYSGENIRADVAYDLFTAADPNHDTSSGEYELMVWLARYGEVQPIGTKQTSVTIEGHTWELWVGMNGSMKVFSFVAPKPVNDFNGDIKQFWDYLAKSQNYPASEQYLLTFQFGTEPFTGENAKFSVTNFNAHLK</sequence>
<comment type="caution">
    <text evidence="4">The sequence shown here is derived from an EMBL/GenBank/DDBJ whole genome shotgun (WGS) entry which is preliminary data.</text>
</comment>
<keyword evidence="2" id="KW-0624">Polysaccharide degradation</keyword>
<dbReference type="InterPro" id="IPR002594">
    <property type="entry name" value="GH12"/>
</dbReference>
<dbReference type="OrthoDB" id="89349at2759"/>
<feature type="signal peptide" evidence="3">
    <location>
        <begin position="1"/>
        <end position="17"/>
    </location>
</feature>
<keyword evidence="3" id="KW-0732">Signal</keyword>
<gene>
    <name evidence="4" type="ORF">FLAG1_11969</name>
</gene>
<dbReference type="InterPro" id="IPR013319">
    <property type="entry name" value="GH11/12"/>
</dbReference>
<dbReference type="Proteomes" id="UP000037904">
    <property type="component" value="Unassembled WGS sequence"/>
</dbReference>
<keyword evidence="2" id="KW-0378">Hydrolase</keyword>
<dbReference type="SUPFAM" id="SSF49899">
    <property type="entry name" value="Concanavalin A-like lectins/glucanases"/>
    <property type="match status" value="1"/>
</dbReference>
<reference evidence="4 5" key="1">
    <citation type="submission" date="2015-04" db="EMBL/GenBank/DDBJ databases">
        <title>The draft genome sequence of Fusarium langsethiae, a T-2/HT-2 mycotoxin producer.</title>
        <authorList>
            <person name="Lysoe E."/>
            <person name="Divon H.H."/>
            <person name="Terzi V."/>
            <person name="Orru L."/>
            <person name="Lamontanara A."/>
            <person name="Kolseth A.-K."/>
            <person name="Frandsen R.J."/>
            <person name="Nielsen K."/>
            <person name="Thrane U."/>
        </authorList>
    </citation>
    <scope>NUCLEOTIDE SEQUENCE [LARGE SCALE GENOMIC DNA]</scope>
    <source>
        <strain evidence="4 5">Fl201059</strain>
    </source>
</reference>
<evidence type="ECO:0000256" key="2">
    <source>
        <dbReference type="RuleBase" id="RU361163"/>
    </source>
</evidence>
<accession>A0A0M9EL70</accession>
<proteinExistence type="inferred from homology"/>
<dbReference type="PANTHER" id="PTHR34002:SF10">
    <property type="entry name" value="PUTATIVE-RELATED"/>
    <property type="match status" value="1"/>
</dbReference>
<feature type="chain" id="PRO_5005834808" evidence="3">
    <location>
        <begin position="18"/>
        <end position="238"/>
    </location>
</feature>
<dbReference type="PANTHER" id="PTHR34002">
    <property type="entry name" value="BLR1656 PROTEIN"/>
    <property type="match status" value="1"/>
</dbReference>